<proteinExistence type="predicted"/>
<dbReference type="Proteomes" id="UP001605036">
    <property type="component" value="Unassembled WGS sequence"/>
</dbReference>
<accession>A0ABD1Z3R4</accession>
<dbReference type="EMBL" id="JBHFFA010000002">
    <property type="protein sequence ID" value="KAL2642368.1"/>
    <property type="molecule type" value="Genomic_DNA"/>
</dbReference>
<protein>
    <submittedName>
        <fullName evidence="1">Uncharacterized protein</fullName>
    </submittedName>
</protein>
<comment type="caution">
    <text evidence="1">The sequence shown here is derived from an EMBL/GenBank/DDBJ whole genome shotgun (WGS) entry which is preliminary data.</text>
</comment>
<gene>
    <name evidence="1" type="ORF">R1flu_009955</name>
</gene>
<evidence type="ECO:0000313" key="2">
    <source>
        <dbReference type="Proteomes" id="UP001605036"/>
    </source>
</evidence>
<keyword evidence="2" id="KW-1185">Reference proteome</keyword>
<organism evidence="1 2">
    <name type="scientific">Riccia fluitans</name>
    <dbReference type="NCBI Taxonomy" id="41844"/>
    <lineage>
        <taxon>Eukaryota</taxon>
        <taxon>Viridiplantae</taxon>
        <taxon>Streptophyta</taxon>
        <taxon>Embryophyta</taxon>
        <taxon>Marchantiophyta</taxon>
        <taxon>Marchantiopsida</taxon>
        <taxon>Marchantiidae</taxon>
        <taxon>Marchantiales</taxon>
        <taxon>Ricciaceae</taxon>
        <taxon>Riccia</taxon>
    </lineage>
</organism>
<sequence length="93" mass="10575">MRSDKRTKESRRRERKRVTGSSCIVEMGKGMNEQSKRASVFHDIDTGSSRRRLTAGEQKCKALESEGNKSGQFLCMDRNQWNHSADSIQVPVS</sequence>
<name>A0ABD1Z3R4_9MARC</name>
<dbReference type="AlphaFoldDB" id="A0ABD1Z3R4"/>
<reference evidence="1 2" key="1">
    <citation type="submission" date="2024-09" db="EMBL/GenBank/DDBJ databases">
        <title>Chromosome-scale assembly of Riccia fluitans.</title>
        <authorList>
            <person name="Paukszto L."/>
            <person name="Sawicki J."/>
            <person name="Karawczyk K."/>
            <person name="Piernik-Szablinska J."/>
            <person name="Szczecinska M."/>
            <person name="Mazdziarz M."/>
        </authorList>
    </citation>
    <scope>NUCLEOTIDE SEQUENCE [LARGE SCALE GENOMIC DNA]</scope>
    <source>
        <strain evidence="1">Rf_01</strain>
        <tissue evidence="1">Aerial parts of the thallus</tissue>
    </source>
</reference>
<evidence type="ECO:0000313" key="1">
    <source>
        <dbReference type="EMBL" id="KAL2642368.1"/>
    </source>
</evidence>